<sequence>MDKHLLIDSFDEDLSWDVQGRDSSLFDLEYDELVRRGTKARHTTYSTESGNYRVLNGTQFSAYTAKPSFAYAVQKLYFAEEAESLKETMREARYFVLACDLQHEETAGELSTNRIYGQDDCKSRTDETAAD</sequence>
<dbReference type="Proteomes" id="UP001642483">
    <property type="component" value="Unassembled WGS sequence"/>
</dbReference>
<name>A0ABP0G552_CLALP</name>
<evidence type="ECO:0000313" key="2">
    <source>
        <dbReference type="Proteomes" id="UP001642483"/>
    </source>
</evidence>
<organism evidence="1 2">
    <name type="scientific">Clavelina lepadiformis</name>
    <name type="common">Light-bulb sea squirt</name>
    <name type="synonym">Ascidia lepadiformis</name>
    <dbReference type="NCBI Taxonomy" id="159417"/>
    <lineage>
        <taxon>Eukaryota</taxon>
        <taxon>Metazoa</taxon>
        <taxon>Chordata</taxon>
        <taxon>Tunicata</taxon>
        <taxon>Ascidiacea</taxon>
        <taxon>Aplousobranchia</taxon>
        <taxon>Clavelinidae</taxon>
        <taxon>Clavelina</taxon>
    </lineage>
</organism>
<gene>
    <name evidence="1" type="ORF">CVLEPA_LOCUS18620</name>
</gene>
<keyword evidence="2" id="KW-1185">Reference proteome</keyword>
<evidence type="ECO:0000313" key="1">
    <source>
        <dbReference type="EMBL" id="CAK8686695.1"/>
    </source>
</evidence>
<protein>
    <submittedName>
        <fullName evidence="1">Uncharacterized protein</fullName>
    </submittedName>
</protein>
<proteinExistence type="predicted"/>
<reference evidence="1 2" key="1">
    <citation type="submission" date="2024-02" db="EMBL/GenBank/DDBJ databases">
        <authorList>
            <person name="Daric V."/>
            <person name="Darras S."/>
        </authorList>
    </citation>
    <scope>NUCLEOTIDE SEQUENCE [LARGE SCALE GENOMIC DNA]</scope>
</reference>
<accession>A0ABP0G552</accession>
<comment type="caution">
    <text evidence="1">The sequence shown here is derived from an EMBL/GenBank/DDBJ whole genome shotgun (WGS) entry which is preliminary data.</text>
</comment>
<dbReference type="EMBL" id="CAWYQH010000102">
    <property type="protein sequence ID" value="CAK8686695.1"/>
    <property type="molecule type" value="Genomic_DNA"/>
</dbReference>